<dbReference type="AlphaFoldDB" id="A0AAQ3UYF8"/>
<dbReference type="EMBL" id="CP144754">
    <property type="protein sequence ID" value="WVZ98477.1"/>
    <property type="molecule type" value="Genomic_DNA"/>
</dbReference>
<proteinExistence type="predicted"/>
<name>A0AAQ3UYF8_PASNO</name>
<evidence type="ECO:0000313" key="3">
    <source>
        <dbReference type="Proteomes" id="UP001341281"/>
    </source>
</evidence>
<feature type="compositionally biased region" description="Low complexity" evidence="1">
    <location>
        <begin position="307"/>
        <end position="319"/>
    </location>
</feature>
<feature type="compositionally biased region" description="Low complexity" evidence="1">
    <location>
        <begin position="134"/>
        <end position="152"/>
    </location>
</feature>
<feature type="region of interest" description="Disordered" evidence="1">
    <location>
        <begin position="45"/>
        <end position="73"/>
    </location>
</feature>
<evidence type="ECO:0000256" key="1">
    <source>
        <dbReference type="SAM" id="MobiDB-lite"/>
    </source>
</evidence>
<feature type="region of interest" description="Disordered" evidence="1">
    <location>
        <begin position="87"/>
        <end position="174"/>
    </location>
</feature>
<protein>
    <submittedName>
        <fullName evidence="2">Uncharacterized protein</fullName>
    </submittedName>
</protein>
<organism evidence="2 3">
    <name type="scientific">Paspalum notatum var. saurae</name>
    <dbReference type="NCBI Taxonomy" id="547442"/>
    <lineage>
        <taxon>Eukaryota</taxon>
        <taxon>Viridiplantae</taxon>
        <taxon>Streptophyta</taxon>
        <taxon>Embryophyta</taxon>
        <taxon>Tracheophyta</taxon>
        <taxon>Spermatophyta</taxon>
        <taxon>Magnoliopsida</taxon>
        <taxon>Liliopsida</taxon>
        <taxon>Poales</taxon>
        <taxon>Poaceae</taxon>
        <taxon>PACMAD clade</taxon>
        <taxon>Panicoideae</taxon>
        <taxon>Andropogonodae</taxon>
        <taxon>Paspaleae</taxon>
        <taxon>Paspalinae</taxon>
        <taxon>Paspalum</taxon>
    </lineage>
</organism>
<feature type="compositionally biased region" description="Pro residues" evidence="1">
    <location>
        <begin position="50"/>
        <end position="60"/>
    </location>
</feature>
<feature type="compositionally biased region" description="Pro residues" evidence="1">
    <location>
        <begin position="101"/>
        <end position="124"/>
    </location>
</feature>
<keyword evidence="3" id="KW-1185">Reference proteome</keyword>
<reference evidence="2 3" key="1">
    <citation type="submission" date="2024-02" db="EMBL/GenBank/DDBJ databases">
        <title>High-quality chromosome-scale genome assembly of Pensacola bahiagrass (Paspalum notatum Flugge var. saurae).</title>
        <authorList>
            <person name="Vega J.M."/>
            <person name="Podio M."/>
            <person name="Orjuela J."/>
            <person name="Siena L.A."/>
            <person name="Pessino S.C."/>
            <person name="Combes M.C."/>
            <person name="Mariac C."/>
            <person name="Albertini E."/>
            <person name="Pupilli F."/>
            <person name="Ortiz J.P.A."/>
            <person name="Leblanc O."/>
        </authorList>
    </citation>
    <scope>NUCLEOTIDE SEQUENCE [LARGE SCALE GENOMIC DNA]</scope>
    <source>
        <strain evidence="2">R1</strain>
        <tissue evidence="2">Leaf</tissue>
    </source>
</reference>
<sequence length="479" mass="49422">MGASNPMDGMPCYFKLDFPPDGKEDLPHASHQITPSRSWHKVSFLLLSPSRPPQPPPPPPHHGRRPAAAAAAPLLLLPSPLLLRGCPRAPPCRGPPRRRVSPPPPPGPTPPPPPGPTSPPPGPPRGSARRLSRAADAAAAQAAADAAAAQAAARERAAAPVQRPPLPPSPAGAGWSSAPLRLPSVWAGPGWGSLGLGADWGPFGSVYTAAPSLSPSFVAIGDPPATDLPLTDAHISVSASTAPTSAGGESPVFHEPSAGAALTAALRAAKTEAAAAQERARVAALAWERERAEADALAVVSARRSASSTAPPTCASPGPCEGGAGSSHQTRPLLQCTRPDPADPVVAQLHLQAAGVQNIRTLVPVVLDPGSTSFSRWRDLVLLTLRRYALDDHVLLDTLAADRDPAWRRLDGIVLSWIFGTLSLDLRDIVRAPGAPRAGHGELSRAGSLAMPRLVLFRSMRPFAPLSRGTSPLASTAGG</sequence>
<gene>
    <name evidence="2" type="ORF">U9M48_043917</name>
</gene>
<dbReference type="Proteomes" id="UP001341281">
    <property type="component" value="Chromosome 10"/>
</dbReference>
<feature type="region of interest" description="Disordered" evidence="1">
    <location>
        <begin position="307"/>
        <end position="332"/>
    </location>
</feature>
<evidence type="ECO:0000313" key="2">
    <source>
        <dbReference type="EMBL" id="WVZ98477.1"/>
    </source>
</evidence>
<accession>A0AAQ3UYF8</accession>